<dbReference type="AlphaFoldDB" id="A0A7Z9BVA5"/>
<evidence type="ECO:0000313" key="2">
    <source>
        <dbReference type="Proteomes" id="UP000182190"/>
    </source>
</evidence>
<name>A0A7Z9BVA5_9CYAN</name>
<dbReference type="RefSeq" id="WP_083620147.1">
    <property type="nucleotide sequence ID" value="NZ_LR735013.1"/>
</dbReference>
<reference evidence="1" key="1">
    <citation type="submission" date="2019-10" db="EMBL/GenBank/DDBJ databases">
        <authorList>
            <consortium name="Genoscope - CEA"/>
            <person name="William W."/>
        </authorList>
    </citation>
    <scope>NUCLEOTIDE SEQUENCE [LARGE SCALE GENOMIC DNA]</scope>
    <source>
        <strain evidence="1">BBR_PRJEB10994</strain>
    </source>
</reference>
<keyword evidence="2" id="KW-1185">Reference proteome</keyword>
<dbReference type="Proteomes" id="UP000182190">
    <property type="component" value="Unassembled WGS sequence"/>
</dbReference>
<organism evidence="1 2">
    <name type="scientific">Planktothrix paucivesiculata PCC 9631</name>
    <dbReference type="NCBI Taxonomy" id="671071"/>
    <lineage>
        <taxon>Bacteria</taxon>
        <taxon>Bacillati</taxon>
        <taxon>Cyanobacteriota</taxon>
        <taxon>Cyanophyceae</taxon>
        <taxon>Oscillatoriophycideae</taxon>
        <taxon>Oscillatoriales</taxon>
        <taxon>Microcoleaceae</taxon>
        <taxon>Planktothrix</taxon>
    </lineage>
</organism>
<evidence type="ECO:0000313" key="1">
    <source>
        <dbReference type="EMBL" id="VXD22037.1"/>
    </source>
</evidence>
<comment type="caution">
    <text evidence="1">The sequence shown here is derived from an EMBL/GenBank/DDBJ whole genome shotgun (WGS) entry which is preliminary data.</text>
</comment>
<sequence length="113" mass="13351">MLQSLPALIDERGIIRKALKLLPLPLRGRFLEVLAELQDESCYRYQRFYKTKLKRIKGTQIPLYCAKIDDAENWKLYISYQEGKLYLEDIIHPVYKANKDKDSLDIIAELNDF</sequence>
<proteinExistence type="predicted"/>
<accession>A0A7Z9BVA5</accession>
<gene>
    <name evidence="1" type="ORF">PL9631_610015</name>
</gene>
<protein>
    <submittedName>
        <fullName evidence="1">Uncharacterized protein</fullName>
    </submittedName>
</protein>
<dbReference type="EMBL" id="CZCS02000203">
    <property type="protein sequence ID" value="VXD22037.1"/>
    <property type="molecule type" value="Genomic_DNA"/>
</dbReference>